<accession>A0A4R2BNL7</accession>
<dbReference type="InterPro" id="IPR002347">
    <property type="entry name" value="SDR_fam"/>
</dbReference>
<dbReference type="PANTHER" id="PTHR43115">
    <property type="entry name" value="DEHYDROGENASE/REDUCTASE SDR FAMILY MEMBER 11"/>
    <property type="match status" value="1"/>
</dbReference>
<sequence>MVFSISTIKDKVVVIMGASSGIGEATTRKLAEEGVKLVIAARRENRLKTLVESLPNAKILYAVADVTNKDEVQAVVNLAVEKYGRVDVLFNNAGVMPTAPLSEKRFDEWRQMLDINIMGVLNGIAAVLPIMKKQQSGQIVTTDSVAGHVVFQQGAVYCGTKFAVRAIMEGLRQEERENNIRSTLISPGTVDTELHTTIKDPENRERVENLQRTIGLQSSDVADAVAYAISTPETVAVSEIIIRPTKQVD</sequence>
<protein>
    <submittedName>
        <fullName evidence="4">NADP-dependent 3-hydroxy acid dehydrogenase YdfG</fullName>
    </submittedName>
</protein>
<evidence type="ECO:0000256" key="1">
    <source>
        <dbReference type="ARBA" id="ARBA00006484"/>
    </source>
</evidence>
<evidence type="ECO:0000313" key="5">
    <source>
        <dbReference type="Proteomes" id="UP000295689"/>
    </source>
</evidence>
<dbReference type="SUPFAM" id="SSF51735">
    <property type="entry name" value="NAD(P)-binding Rossmann-fold domains"/>
    <property type="match status" value="1"/>
</dbReference>
<dbReference type="PRINTS" id="PR00080">
    <property type="entry name" value="SDRFAMILY"/>
</dbReference>
<dbReference type="AlphaFoldDB" id="A0A4R2BNL7"/>
<dbReference type="InterPro" id="IPR020904">
    <property type="entry name" value="Sc_DH/Rdtase_CS"/>
</dbReference>
<comment type="caution">
    <text evidence="4">The sequence shown here is derived from an EMBL/GenBank/DDBJ whole genome shotgun (WGS) entry which is preliminary data.</text>
</comment>
<gene>
    <name evidence="4" type="ORF">EV146_101443</name>
</gene>
<evidence type="ECO:0000256" key="3">
    <source>
        <dbReference type="RuleBase" id="RU000363"/>
    </source>
</evidence>
<dbReference type="PANTHER" id="PTHR43115:SF4">
    <property type="entry name" value="DEHYDROGENASE_REDUCTASE SDR FAMILY MEMBER 11"/>
    <property type="match status" value="1"/>
</dbReference>
<dbReference type="Gene3D" id="3.40.50.720">
    <property type="entry name" value="NAD(P)-binding Rossmann-like Domain"/>
    <property type="match status" value="1"/>
</dbReference>
<dbReference type="PROSITE" id="PS00061">
    <property type="entry name" value="ADH_SHORT"/>
    <property type="match status" value="1"/>
</dbReference>
<evidence type="ECO:0000256" key="2">
    <source>
        <dbReference type="ARBA" id="ARBA00023002"/>
    </source>
</evidence>
<dbReference type="Proteomes" id="UP000295689">
    <property type="component" value="Unassembled WGS sequence"/>
</dbReference>
<reference evidence="4 5" key="1">
    <citation type="journal article" date="2015" name="Stand. Genomic Sci.">
        <title>Genomic Encyclopedia of Bacterial and Archaeal Type Strains, Phase III: the genomes of soil and plant-associated and newly described type strains.</title>
        <authorList>
            <person name="Whitman W.B."/>
            <person name="Woyke T."/>
            <person name="Klenk H.P."/>
            <person name="Zhou Y."/>
            <person name="Lilburn T.G."/>
            <person name="Beck B.J."/>
            <person name="De Vos P."/>
            <person name="Vandamme P."/>
            <person name="Eisen J.A."/>
            <person name="Garrity G."/>
            <person name="Hugenholtz P."/>
            <person name="Kyrpides N.C."/>
        </authorList>
    </citation>
    <scope>NUCLEOTIDE SEQUENCE [LARGE SCALE GENOMIC DNA]</scope>
    <source>
        <strain evidence="4 5">CV53</strain>
    </source>
</reference>
<dbReference type="FunFam" id="3.40.50.720:FF:000047">
    <property type="entry name" value="NADP-dependent L-serine/L-allo-threonine dehydrogenase"/>
    <property type="match status" value="1"/>
</dbReference>
<organism evidence="4 5">
    <name type="scientific">Mesobacillus foraminis</name>
    <dbReference type="NCBI Taxonomy" id="279826"/>
    <lineage>
        <taxon>Bacteria</taxon>
        <taxon>Bacillati</taxon>
        <taxon>Bacillota</taxon>
        <taxon>Bacilli</taxon>
        <taxon>Bacillales</taxon>
        <taxon>Bacillaceae</taxon>
        <taxon>Mesobacillus</taxon>
    </lineage>
</organism>
<dbReference type="GO" id="GO:0016616">
    <property type="term" value="F:oxidoreductase activity, acting on the CH-OH group of donors, NAD or NADP as acceptor"/>
    <property type="evidence" value="ECO:0007669"/>
    <property type="project" value="UniProtKB-ARBA"/>
</dbReference>
<keyword evidence="5" id="KW-1185">Reference proteome</keyword>
<name>A0A4R2BNL7_9BACI</name>
<dbReference type="Pfam" id="PF00106">
    <property type="entry name" value="adh_short"/>
    <property type="match status" value="1"/>
</dbReference>
<keyword evidence="2" id="KW-0560">Oxidoreductase</keyword>
<evidence type="ECO:0000313" key="4">
    <source>
        <dbReference type="EMBL" id="TCN28112.1"/>
    </source>
</evidence>
<dbReference type="EMBL" id="SLVV01000001">
    <property type="protein sequence ID" value="TCN28112.1"/>
    <property type="molecule type" value="Genomic_DNA"/>
</dbReference>
<proteinExistence type="inferred from homology"/>
<comment type="similarity">
    <text evidence="1 3">Belongs to the short-chain dehydrogenases/reductases (SDR) family.</text>
</comment>
<dbReference type="InterPro" id="IPR036291">
    <property type="entry name" value="NAD(P)-bd_dom_sf"/>
</dbReference>
<dbReference type="PRINTS" id="PR00081">
    <property type="entry name" value="GDHRDH"/>
</dbReference>